<keyword evidence="1" id="KW-1133">Transmembrane helix</keyword>
<organism evidence="2 3">
    <name type="scientific">Saccoglossus kowalevskii</name>
    <name type="common">Acorn worm</name>
    <dbReference type="NCBI Taxonomy" id="10224"/>
    <lineage>
        <taxon>Eukaryota</taxon>
        <taxon>Metazoa</taxon>
        <taxon>Hemichordata</taxon>
        <taxon>Enteropneusta</taxon>
        <taxon>Harrimaniidae</taxon>
        <taxon>Saccoglossus</taxon>
    </lineage>
</organism>
<protein>
    <submittedName>
        <fullName evidence="3">Osteopetrosis-associated transmembrane protein 1-like</fullName>
    </submittedName>
</protein>
<reference evidence="3" key="1">
    <citation type="submission" date="2025-08" db="UniProtKB">
        <authorList>
            <consortium name="RefSeq"/>
        </authorList>
    </citation>
    <scope>IDENTIFICATION</scope>
    <source>
        <tissue evidence="3">Testes</tissue>
    </source>
</reference>
<sequence>MAVGLETSIFSSSATFVGYRLSILILFTCIHFCRTTEHLSTVPSHNLTHNSAIDMARGSDSNGTSGFSDAYHSLMQNTGVDNTMYRLNNGKMDVPLITVNPSSNLITEFTPVTLQPSTHRCTELLQNFGQAASKFTNCAVLHSRPLHFCVDCVNQYLDVKKTFNDILVDKARCDVILLRKDKIMITDKMYEFVVDVWEQSNCDGCFTIKSVNQTTVYEVSADMLQFESIFVKTTDCFFNSTMVHHSEVESTTSPANNTVCHLCQSVYRNLTTFFLSLGSEEEICMDIVDSMNYTQYLWSKQFDCRRPVKEPILIIALSVFFCILPVIFYGGSRIHTVKKERKLVKQKQLRDMTSIDRDS</sequence>
<dbReference type="InterPro" id="IPR019172">
    <property type="entry name" value="Osteopetrosis-assoc_TM_1"/>
</dbReference>
<keyword evidence="1" id="KW-0812">Transmembrane</keyword>
<dbReference type="Pfam" id="PF09777">
    <property type="entry name" value="OSTMP1"/>
    <property type="match status" value="1"/>
</dbReference>
<name>A0ABM0MDW7_SACKO</name>
<dbReference type="RefSeq" id="XP_006818208.1">
    <property type="nucleotide sequence ID" value="XM_006818145.1"/>
</dbReference>
<dbReference type="GeneID" id="102808270"/>
<accession>A0ABM0MDW7</accession>
<dbReference type="Proteomes" id="UP000694865">
    <property type="component" value="Unplaced"/>
</dbReference>
<dbReference type="PANTHER" id="PTHR15644">
    <property type="entry name" value="OSTEOPETROSIS ASSOCIATED TRANSMEMBRANE PROTEIN 1"/>
    <property type="match status" value="1"/>
</dbReference>
<gene>
    <name evidence="3" type="primary">LOC102808270</name>
</gene>
<evidence type="ECO:0000313" key="3">
    <source>
        <dbReference type="RefSeq" id="XP_006818208.1"/>
    </source>
</evidence>
<proteinExistence type="predicted"/>
<feature type="transmembrane region" description="Helical" evidence="1">
    <location>
        <begin position="312"/>
        <end position="332"/>
    </location>
</feature>
<keyword evidence="2" id="KW-1185">Reference proteome</keyword>
<dbReference type="PANTHER" id="PTHR15644:SF2">
    <property type="entry name" value="OSTEOPETROSIS-ASSOCIATED TRANSMEMBRANE PROTEIN 1"/>
    <property type="match status" value="1"/>
</dbReference>
<evidence type="ECO:0000256" key="1">
    <source>
        <dbReference type="SAM" id="Phobius"/>
    </source>
</evidence>
<evidence type="ECO:0000313" key="2">
    <source>
        <dbReference type="Proteomes" id="UP000694865"/>
    </source>
</evidence>
<keyword evidence="1" id="KW-0472">Membrane</keyword>